<evidence type="ECO:0000256" key="4">
    <source>
        <dbReference type="ARBA" id="ARBA00022729"/>
    </source>
</evidence>
<protein>
    <recommendedName>
        <fullName evidence="6">Solute-binding protein family 5 domain-containing protein</fullName>
    </recommendedName>
</protein>
<dbReference type="STRING" id="1566387.QV13_01215"/>
<dbReference type="PANTHER" id="PTHR30290">
    <property type="entry name" value="PERIPLASMIC BINDING COMPONENT OF ABC TRANSPORTER"/>
    <property type="match status" value="1"/>
</dbReference>
<feature type="signal peptide" evidence="5">
    <location>
        <begin position="1"/>
        <end position="25"/>
    </location>
</feature>
<evidence type="ECO:0000256" key="3">
    <source>
        <dbReference type="ARBA" id="ARBA00022448"/>
    </source>
</evidence>
<dbReference type="AlphaFoldDB" id="A0A1C2ED87"/>
<keyword evidence="8" id="KW-1185">Reference proteome</keyword>
<evidence type="ECO:0000313" key="7">
    <source>
        <dbReference type="EMBL" id="OCX24995.1"/>
    </source>
</evidence>
<dbReference type="InterPro" id="IPR030678">
    <property type="entry name" value="Peptide/Ni-bd"/>
</dbReference>
<dbReference type="CDD" id="cd08504">
    <property type="entry name" value="PBP2_OppA"/>
    <property type="match status" value="1"/>
</dbReference>
<dbReference type="InterPro" id="IPR000914">
    <property type="entry name" value="SBP_5_dom"/>
</dbReference>
<feature type="chain" id="PRO_5008660298" description="Solute-binding protein family 5 domain-containing protein" evidence="5">
    <location>
        <begin position="26"/>
        <end position="528"/>
    </location>
</feature>
<evidence type="ECO:0000256" key="5">
    <source>
        <dbReference type="SAM" id="SignalP"/>
    </source>
</evidence>
<dbReference type="GO" id="GO:0043190">
    <property type="term" value="C:ATP-binding cassette (ABC) transporter complex"/>
    <property type="evidence" value="ECO:0007669"/>
    <property type="project" value="InterPro"/>
</dbReference>
<dbReference type="Pfam" id="PF00496">
    <property type="entry name" value="SBP_bac_5"/>
    <property type="match status" value="1"/>
</dbReference>
<reference evidence="7 8" key="1">
    <citation type="submission" date="2016-08" db="EMBL/GenBank/DDBJ databases">
        <title>Whole genome sequence of Mesorhizobium sp. strain UASWS1009 isolated from industrial sewage.</title>
        <authorList>
            <person name="Crovadore J."/>
            <person name="Calmin G."/>
            <person name="Chablais R."/>
            <person name="Cochard B."/>
            <person name="Lefort F."/>
        </authorList>
    </citation>
    <scope>NUCLEOTIDE SEQUENCE [LARGE SCALE GENOMIC DNA]</scope>
    <source>
        <strain evidence="7 8">UASWS1009</strain>
    </source>
</reference>
<keyword evidence="3" id="KW-0813">Transport</keyword>
<dbReference type="GO" id="GO:0015833">
    <property type="term" value="P:peptide transport"/>
    <property type="evidence" value="ECO:0007669"/>
    <property type="project" value="TreeGrafter"/>
</dbReference>
<dbReference type="Gene3D" id="3.90.76.10">
    <property type="entry name" value="Dipeptide-binding Protein, Domain 1"/>
    <property type="match status" value="1"/>
</dbReference>
<dbReference type="Gene3D" id="3.10.105.10">
    <property type="entry name" value="Dipeptide-binding Protein, Domain 3"/>
    <property type="match status" value="1"/>
</dbReference>
<gene>
    <name evidence="7" type="ORF">QV13_01215</name>
</gene>
<evidence type="ECO:0000256" key="2">
    <source>
        <dbReference type="ARBA" id="ARBA00005695"/>
    </source>
</evidence>
<dbReference type="PIRSF" id="PIRSF002741">
    <property type="entry name" value="MppA"/>
    <property type="match status" value="1"/>
</dbReference>
<evidence type="ECO:0000256" key="1">
    <source>
        <dbReference type="ARBA" id="ARBA00004418"/>
    </source>
</evidence>
<proteinExistence type="inferred from homology"/>
<dbReference type="InterPro" id="IPR039424">
    <property type="entry name" value="SBP_5"/>
</dbReference>
<dbReference type="Gene3D" id="3.40.190.10">
    <property type="entry name" value="Periplasmic binding protein-like II"/>
    <property type="match status" value="1"/>
</dbReference>
<keyword evidence="4 5" id="KW-0732">Signal</keyword>
<feature type="domain" description="Solute-binding protein family 5" evidence="6">
    <location>
        <begin position="73"/>
        <end position="445"/>
    </location>
</feature>
<dbReference type="Proteomes" id="UP000094412">
    <property type="component" value="Unassembled WGS sequence"/>
</dbReference>
<dbReference type="SUPFAM" id="SSF53850">
    <property type="entry name" value="Periplasmic binding protein-like II"/>
    <property type="match status" value="1"/>
</dbReference>
<dbReference type="EMBL" id="MDEO01000019">
    <property type="protein sequence ID" value="OCX24995.1"/>
    <property type="molecule type" value="Genomic_DNA"/>
</dbReference>
<accession>A0A1C2ED87</accession>
<dbReference type="GO" id="GO:1904680">
    <property type="term" value="F:peptide transmembrane transporter activity"/>
    <property type="evidence" value="ECO:0007669"/>
    <property type="project" value="TreeGrafter"/>
</dbReference>
<name>A0A1C2ED87_9HYPH</name>
<dbReference type="GO" id="GO:0030288">
    <property type="term" value="C:outer membrane-bounded periplasmic space"/>
    <property type="evidence" value="ECO:0007669"/>
    <property type="project" value="UniProtKB-ARBA"/>
</dbReference>
<dbReference type="PANTHER" id="PTHR30290:SF10">
    <property type="entry name" value="PERIPLASMIC OLIGOPEPTIDE-BINDING PROTEIN-RELATED"/>
    <property type="match status" value="1"/>
</dbReference>
<dbReference type="OrthoDB" id="9803988at2"/>
<comment type="caution">
    <text evidence="7">The sequence shown here is derived from an EMBL/GenBank/DDBJ whole genome shotgun (WGS) entry which is preliminary data.</text>
</comment>
<comment type="similarity">
    <text evidence="2">Belongs to the bacterial solute-binding protein 5 family.</text>
</comment>
<comment type="subcellular location">
    <subcellularLocation>
        <location evidence="1">Periplasm</location>
    </subcellularLocation>
</comment>
<sequence length="528" mass="58040">MARTITASASAFALGLGLAMGLAHAGNTNTFRMMSGEPRFMDPNLATDYSIYVNAQLFEPLARIDEKGNLVLRQAKSIDLAPDGRTWTITLDPAYKWSNGDPVTAQDWVYSWKRILDPRLASEVAPFLSDVENAEAYNKGKITDPDAVGIKATGEFTFQVKTSVVAPYFRAKLALPYLTPVPKAVVEKAGDKWIAPENMLSNGPYKLASRINDQSITMEANPYYGGQKPQIGKIEITVASDDLCTAQLRAFEASEIDFASCVPPQDIPRVKADAELSSQLVPYAIPGTIWAQYDLTRAPWNDKRVRQALSLAVDRKAIVAAVSDDTANPTATVLPASIAGSNTADALKGSVDDAKKLLAEAGFPDGKGFPQFTITASANRGQPLIAQLLQQMWQDNLGVTATINVLEENAYRAWVKSRKTEPYDVMINQWYSDYSDPANWFGELFIGDYRNNHFTTPEFADLVAKGNVETDPAKRIEIFKAANKILEDAAPMIPLYNPTDLWLIKPNVKNLQHEGVLDLYHIGEANIE</sequence>
<evidence type="ECO:0000259" key="6">
    <source>
        <dbReference type="Pfam" id="PF00496"/>
    </source>
</evidence>
<evidence type="ECO:0000313" key="8">
    <source>
        <dbReference type="Proteomes" id="UP000094412"/>
    </source>
</evidence>
<organism evidence="7 8">
    <name type="scientific">Mesorhizobium hungaricum</name>
    <dbReference type="NCBI Taxonomy" id="1566387"/>
    <lineage>
        <taxon>Bacteria</taxon>
        <taxon>Pseudomonadati</taxon>
        <taxon>Pseudomonadota</taxon>
        <taxon>Alphaproteobacteria</taxon>
        <taxon>Hyphomicrobiales</taxon>
        <taxon>Phyllobacteriaceae</taxon>
        <taxon>Mesorhizobium</taxon>
    </lineage>
</organism>